<evidence type="ECO:0000256" key="2">
    <source>
        <dbReference type="ARBA" id="ARBA00022679"/>
    </source>
</evidence>
<dbReference type="Gene3D" id="3.30.420.40">
    <property type="match status" value="2"/>
</dbReference>
<evidence type="ECO:0000313" key="11">
    <source>
        <dbReference type="Proteomes" id="UP000273143"/>
    </source>
</evidence>
<feature type="binding site" evidence="8">
    <location>
        <position position="10"/>
    </location>
    <ligand>
        <name>Mg(2+)</name>
        <dbReference type="ChEBI" id="CHEBI:18420"/>
    </ligand>
</feature>
<dbReference type="PANTHER" id="PTHR21060">
    <property type="entry name" value="ACETATE KINASE"/>
    <property type="match status" value="1"/>
</dbReference>
<feature type="binding site" evidence="8">
    <location>
        <begin position="329"/>
        <end position="333"/>
    </location>
    <ligand>
        <name>ATP</name>
        <dbReference type="ChEBI" id="CHEBI:30616"/>
    </ligand>
</feature>
<sequence length="401" mass="42774">MRSSLILVINCGSSSIKFAVMQPCQDSPVLSGLAECIGLQDARITFKSPQTDKKTVALTTGDHKDALNALVQELRDRALIDSIGAIGHRVAQGGSVFAESALITPTTIAKIEELATLAPLHNPANLQGIHCALEVFPTLLQVAVFDTSFHQTLTPAAYTYAVPHKYLREHQVRRFGFHGTSHKYVANEAVKMLGLNPDDHGLVVAHLGNGSSVCAVKNGISVDTSMGMTPLEGLVMGTRSGDIDFAAVAYIGKVTNKSMADLEQMLNKESGLLGISELSSDCRTLGEARKAGHAGASLAIDVFVHRLARHIGAHAMSLDRLDAIIFTGGIGENSTLIRELTINHLKVLGIELDSDQNNQLYGGRSGVVSRGEGPVAVVINTNEEKMIALDTDRIVKRAKTA</sequence>
<feature type="site" description="Transition state stabilizer" evidence="8">
    <location>
        <position position="239"/>
    </location>
</feature>
<evidence type="ECO:0000256" key="8">
    <source>
        <dbReference type="HAMAP-Rule" id="MF_00020"/>
    </source>
</evidence>
<keyword evidence="5 8" id="KW-0418">Kinase</keyword>
<dbReference type="SUPFAM" id="SSF53067">
    <property type="entry name" value="Actin-like ATPase domain"/>
    <property type="match status" value="2"/>
</dbReference>
<dbReference type="PROSITE" id="PS01076">
    <property type="entry name" value="ACETATE_KINASE_2"/>
    <property type="match status" value="1"/>
</dbReference>
<dbReference type="UniPathway" id="UPA00340">
    <property type="reaction ID" value="UER00458"/>
</dbReference>
<dbReference type="HAMAP" id="MF_00020">
    <property type="entry name" value="Acetate_kinase"/>
    <property type="match status" value="1"/>
</dbReference>
<dbReference type="PIRSF" id="PIRSF000722">
    <property type="entry name" value="Acetate_prop_kin"/>
    <property type="match status" value="1"/>
</dbReference>
<feature type="site" description="Transition state stabilizer" evidence="8">
    <location>
        <position position="178"/>
    </location>
</feature>
<dbReference type="InterPro" id="IPR023865">
    <property type="entry name" value="Aliphatic_acid_kinase_CS"/>
</dbReference>
<accession>A0A3S9XB76</accession>
<dbReference type="InterPro" id="IPR000890">
    <property type="entry name" value="Aliphatic_acid_kin_short-chain"/>
</dbReference>
<feature type="binding site" evidence="8">
    <location>
        <position position="89"/>
    </location>
    <ligand>
        <name>substrate</name>
    </ligand>
</feature>
<evidence type="ECO:0000313" key="10">
    <source>
        <dbReference type="EMBL" id="AZS49704.1"/>
    </source>
</evidence>
<comment type="catalytic activity">
    <reaction evidence="8">
        <text>acetate + ATP = acetyl phosphate + ADP</text>
        <dbReference type="Rhea" id="RHEA:11352"/>
        <dbReference type="ChEBI" id="CHEBI:22191"/>
        <dbReference type="ChEBI" id="CHEBI:30089"/>
        <dbReference type="ChEBI" id="CHEBI:30616"/>
        <dbReference type="ChEBI" id="CHEBI:456216"/>
        <dbReference type="EC" id="2.7.2.1"/>
    </reaction>
</comment>
<dbReference type="RefSeq" id="WP_127161887.1">
    <property type="nucleotide sequence ID" value="NZ_CP029822.1"/>
</dbReference>
<evidence type="ECO:0000256" key="1">
    <source>
        <dbReference type="ARBA" id="ARBA00008748"/>
    </source>
</evidence>
<keyword evidence="4 8" id="KW-0547">Nucleotide-binding</keyword>
<dbReference type="GO" id="GO:0005524">
    <property type="term" value="F:ATP binding"/>
    <property type="evidence" value="ECO:0007669"/>
    <property type="project" value="UniProtKB-KW"/>
</dbReference>
<feature type="active site" description="Proton donor/acceptor" evidence="8">
    <location>
        <position position="146"/>
    </location>
</feature>
<dbReference type="PROSITE" id="PS01075">
    <property type="entry name" value="ACETATE_KINASE_1"/>
    <property type="match status" value="1"/>
</dbReference>
<dbReference type="GO" id="GO:0006085">
    <property type="term" value="P:acetyl-CoA biosynthetic process"/>
    <property type="evidence" value="ECO:0007669"/>
    <property type="project" value="UniProtKB-UniRule"/>
</dbReference>
<evidence type="ECO:0000256" key="9">
    <source>
        <dbReference type="RuleBase" id="RU003835"/>
    </source>
</evidence>
<dbReference type="GO" id="GO:0000287">
    <property type="term" value="F:magnesium ion binding"/>
    <property type="evidence" value="ECO:0007669"/>
    <property type="project" value="UniProtKB-UniRule"/>
</dbReference>
<keyword evidence="3 8" id="KW-0479">Metal-binding</keyword>
<dbReference type="NCBIfam" id="TIGR00016">
    <property type="entry name" value="ackA"/>
    <property type="match status" value="1"/>
</dbReference>
<dbReference type="GO" id="GO:0006083">
    <property type="term" value="P:acetate metabolic process"/>
    <property type="evidence" value="ECO:0007669"/>
    <property type="project" value="TreeGrafter"/>
</dbReference>
<comment type="cofactor">
    <cofactor evidence="8">
        <name>Mg(2+)</name>
        <dbReference type="ChEBI" id="CHEBI:18420"/>
    </cofactor>
    <cofactor evidence="8">
        <name>Mn(2+)</name>
        <dbReference type="ChEBI" id="CHEBI:29035"/>
    </cofactor>
    <text evidence="8">Mg(2+). Can also accept Mn(2+).</text>
</comment>
<evidence type="ECO:0000256" key="5">
    <source>
        <dbReference type="ARBA" id="ARBA00022777"/>
    </source>
</evidence>
<feature type="binding site" evidence="8">
    <location>
        <position position="383"/>
    </location>
    <ligand>
        <name>Mg(2+)</name>
        <dbReference type="ChEBI" id="CHEBI:18420"/>
    </ligand>
</feature>
<dbReference type="KEGG" id="emo:DM558_02430"/>
<keyword evidence="2 8" id="KW-0808">Transferase</keyword>
<name>A0A3S9XB76_9GAMM</name>
<comment type="similarity">
    <text evidence="1 8 9">Belongs to the acetokinase family.</text>
</comment>
<comment type="pathway">
    <text evidence="8">Metabolic intermediate biosynthesis; acetyl-CoA biosynthesis; acetyl-CoA from acetate: step 1/2.</text>
</comment>
<feature type="binding site" evidence="8">
    <location>
        <position position="17"/>
    </location>
    <ligand>
        <name>ATP</name>
        <dbReference type="ChEBI" id="CHEBI:30616"/>
    </ligand>
</feature>
<evidence type="ECO:0000256" key="3">
    <source>
        <dbReference type="ARBA" id="ARBA00022723"/>
    </source>
</evidence>
<keyword evidence="11" id="KW-1185">Reference proteome</keyword>
<comment type="function">
    <text evidence="8">Catalyzes the formation of acetyl phosphate from acetate and ATP. Can also catalyze the reverse reaction.</text>
</comment>
<evidence type="ECO:0000256" key="4">
    <source>
        <dbReference type="ARBA" id="ARBA00022741"/>
    </source>
</evidence>
<organism evidence="10 11">
    <name type="scientific">Entomomonas moraniae</name>
    <dbReference type="NCBI Taxonomy" id="2213226"/>
    <lineage>
        <taxon>Bacteria</taxon>
        <taxon>Pseudomonadati</taxon>
        <taxon>Pseudomonadota</taxon>
        <taxon>Gammaproteobacteria</taxon>
        <taxon>Pseudomonadales</taxon>
        <taxon>Pseudomonadaceae</taxon>
        <taxon>Entomomonas</taxon>
    </lineage>
</organism>
<dbReference type="PRINTS" id="PR00471">
    <property type="entry name" value="ACETATEKNASE"/>
</dbReference>
<keyword evidence="8" id="KW-0963">Cytoplasm</keyword>
<dbReference type="EMBL" id="CP029822">
    <property type="protein sequence ID" value="AZS49704.1"/>
    <property type="molecule type" value="Genomic_DNA"/>
</dbReference>
<feature type="binding site" evidence="8">
    <location>
        <begin position="206"/>
        <end position="210"/>
    </location>
    <ligand>
        <name>ATP</name>
        <dbReference type="ChEBI" id="CHEBI:30616"/>
    </ligand>
</feature>
<evidence type="ECO:0000256" key="6">
    <source>
        <dbReference type="ARBA" id="ARBA00022840"/>
    </source>
</evidence>
<gene>
    <name evidence="8" type="primary">ackA</name>
    <name evidence="10" type="ORF">DM558_02430</name>
</gene>
<comment type="subcellular location">
    <subcellularLocation>
        <location evidence="8">Cytoplasm</location>
    </subcellularLocation>
</comment>
<comment type="subunit">
    <text evidence="8">Homodimer.</text>
</comment>
<feature type="binding site" evidence="8">
    <location>
        <begin position="281"/>
        <end position="283"/>
    </location>
    <ligand>
        <name>ATP</name>
        <dbReference type="ChEBI" id="CHEBI:30616"/>
    </ligand>
</feature>
<dbReference type="InterPro" id="IPR004372">
    <property type="entry name" value="Ac/propionate_kinase"/>
</dbReference>
<dbReference type="GO" id="GO:0008776">
    <property type="term" value="F:acetate kinase activity"/>
    <property type="evidence" value="ECO:0007669"/>
    <property type="project" value="UniProtKB-UniRule"/>
</dbReference>
<dbReference type="InterPro" id="IPR043129">
    <property type="entry name" value="ATPase_NBD"/>
</dbReference>
<dbReference type="Proteomes" id="UP000273143">
    <property type="component" value="Chromosome"/>
</dbReference>
<evidence type="ECO:0000256" key="7">
    <source>
        <dbReference type="ARBA" id="ARBA00022842"/>
    </source>
</evidence>
<reference evidence="11" key="1">
    <citation type="submission" date="2018-06" db="EMBL/GenBank/DDBJ databases">
        <title>Complete genome of Pseudomonas insecticola strain QZS01.</title>
        <authorList>
            <person name="Wang J."/>
            <person name="Su Q."/>
        </authorList>
    </citation>
    <scope>NUCLEOTIDE SEQUENCE [LARGE SCALE GENOMIC DNA]</scope>
    <source>
        <strain evidence="11">QZS01</strain>
    </source>
</reference>
<protein>
    <recommendedName>
        <fullName evidence="8">Acetate kinase</fullName>
        <ecNumber evidence="8">2.7.2.1</ecNumber>
    </recommendedName>
    <alternativeName>
        <fullName evidence="8">Acetokinase</fullName>
    </alternativeName>
</protein>
<dbReference type="PANTHER" id="PTHR21060:SF17">
    <property type="entry name" value="PROPIONATE KINASE"/>
    <property type="match status" value="1"/>
</dbReference>
<dbReference type="NCBIfam" id="NF009045">
    <property type="entry name" value="PRK12379.1"/>
    <property type="match status" value="1"/>
</dbReference>
<dbReference type="GO" id="GO:0005829">
    <property type="term" value="C:cytosol"/>
    <property type="evidence" value="ECO:0007669"/>
    <property type="project" value="TreeGrafter"/>
</dbReference>
<keyword evidence="6 8" id="KW-0067">ATP-binding</keyword>
<dbReference type="CDD" id="cd24010">
    <property type="entry name" value="ASKHA_NBD_AcK_PK"/>
    <property type="match status" value="1"/>
</dbReference>
<dbReference type="EC" id="2.7.2.1" evidence="8"/>
<keyword evidence="7 8" id="KW-0460">Magnesium</keyword>
<dbReference type="AlphaFoldDB" id="A0A3S9XB76"/>
<proteinExistence type="inferred from homology"/>
<dbReference type="Pfam" id="PF00871">
    <property type="entry name" value="Acetate_kinase"/>
    <property type="match status" value="1"/>
</dbReference>